<keyword evidence="4" id="KW-0963">Cytoplasm</keyword>
<dbReference type="HAMAP" id="MF_00057">
    <property type="entry name" value="KdsB"/>
    <property type="match status" value="1"/>
</dbReference>
<evidence type="ECO:0000256" key="4">
    <source>
        <dbReference type="HAMAP-Rule" id="MF_00057"/>
    </source>
</evidence>
<gene>
    <name evidence="4 5" type="primary">kdsB</name>
    <name evidence="5" type="ORF">B9J77_02360</name>
</gene>
<comment type="similarity">
    <text evidence="4">Belongs to the KdsB family.</text>
</comment>
<dbReference type="InterPro" id="IPR004528">
    <property type="entry name" value="KdsB"/>
</dbReference>
<reference evidence="5 6" key="1">
    <citation type="submission" date="2018-08" db="EMBL/GenBank/DDBJ databases">
        <title>Draft genome of candidate division NPL-UPA2 bacterium Unc8 that adapted to ultra-basic serpentinizing groundwater.</title>
        <authorList>
            <person name="Ishii S."/>
            <person name="Suzuki S."/>
            <person name="Nealson K.H."/>
        </authorList>
    </citation>
    <scope>NUCLEOTIDE SEQUENCE [LARGE SCALE GENOMIC DNA]</scope>
    <source>
        <strain evidence="5">Unc8</strain>
    </source>
</reference>
<proteinExistence type="inferred from homology"/>
<accession>A0A399FX12</accession>
<dbReference type="EC" id="2.7.7.38" evidence="4"/>
<sequence>MEKIGIIPARYNSRRLPGKPLLDICGKTIIERVYRQAEAAKVLDRIIVATDDERIMREVRRFGGEVLLVRGQFSSGSDRVAATAARLRLPNSAIIVNIQCDAPLLPPAMIKALLKPLLKNHSIPVSALYAKIKDEKELMKTDIVKVVVDCNEFALFFSRLPIPYFRDQKRINHYKHIGPYAYCKLFLHKLAKMPPTPLEKAEKLEQLRILENGYRIKMVKTRQGCPEVDTPEDIREVRKLCSHSE</sequence>
<dbReference type="EMBL" id="NDHY01000003">
    <property type="protein sequence ID" value="RII00587.1"/>
    <property type="molecule type" value="Genomic_DNA"/>
</dbReference>
<name>A0A399FX12_UNCN2</name>
<evidence type="ECO:0000313" key="5">
    <source>
        <dbReference type="EMBL" id="RII00587.1"/>
    </source>
</evidence>
<comment type="caution">
    <text evidence="5">The sequence shown here is derived from an EMBL/GenBank/DDBJ whole genome shotgun (WGS) entry which is preliminary data.</text>
</comment>
<dbReference type="NCBIfam" id="NF003950">
    <property type="entry name" value="PRK05450.1-3"/>
    <property type="match status" value="1"/>
</dbReference>
<evidence type="ECO:0000256" key="2">
    <source>
        <dbReference type="ARBA" id="ARBA00022695"/>
    </source>
</evidence>
<dbReference type="GO" id="GO:0009103">
    <property type="term" value="P:lipopolysaccharide biosynthetic process"/>
    <property type="evidence" value="ECO:0007669"/>
    <property type="project" value="UniProtKB-UniRule"/>
</dbReference>
<dbReference type="SUPFAM" id="SSF53448">
    <property type="entry name" value="Nucleotide-diphospho-sugar transferases"/>
    <property type="match status" value="1"/>
</dbReference>
<dbReference type="NCBIfam" id="TIGR00466">
    <property type="entry name" value="kdsB"/>
    <property type="match status" value="1"/>
</dbReference>
<keyword evidence="1 4" id="KW-0808">Transferase</keyword>
<dbReference type="Gene3D" id="3.90.550.10">
    <property type="entry name" value="Spore Coat Polysaccharide Biosynthesis Protein SpsA, Chain A"/>
    <property type="match status" value="1"/>
</dbReference>
<dbReference type="GO" id="GO:0033468">
    <property type="term" value="P:CMP-keto-3-deoxy-D-manno-octulosonic acid biosynthetic process"/>
    <property type="evidence" value="ECO:0007669"/>
    <property type="project" value="UniProtKB-UniRule"/>
</dbReference>
<comment type="subcellular location">
    <subcellularLocation>
        <location evidence="4">Cytoplasm</location>
    </subcellularLocation>
</comment>
<dbReference type="GO" id="GO:0008690">
    <property type="term" value="F:3-deoxy-manno-octulosonate cytidylyltransferase activity"/>
    <property type="evidence" value="ECO:0007669"/>
    <property type="project" value="UniProtKB-UniRule"/>
</dbReference>
<protein>
    <recommendedName>
        <fullName evidence="4">3-deoxy-manno-octulosonate cytidylyltransferase</fullName>
        <ecNumber evidence="4">2.7.7.38</ecNumber>
    </recommendedName>
    <alternativeName>
        <fullName evidence="4">CMP-2-keto-3-deoxyoctulosonic acid synthase</fullName>
        <shortName evidence="4">CKS</shortName>
        <shortName evidence="4">CMP-KDO synthase</shortName>
    </alternativeName>
</protein>
<evidence type="ECO:0000313" key="6">
    <source>
        <dbReference type="Proteomes" id="UP000266287"/>
    </source>
</evidence>
<evidence type="ECO:0000256" key="1">
    <source>
        <dbReference type="ARBA" id="ARBA00022679"/>
    </source>
</evidence>
<comment type="catalytic activity">
    <reaction evidence="4">
        <text>3-deoxy-alpha-D-manno-oct-2-ulosonate + CTP = CMP-3-deoxy-beta-D-manno-octulosonate + diphosphate</text>
        <dbReference type="Rhea" id="RHEA:23448"/>
        <dbReference type="ChEBI" id="CHEBI:33019"/>
        <dbReference type="ChEBI" id="CHEBI:37563"/>
        <dbReference type="ChEBI" id="CHEBI:85986"/>
        <dbReference type="ChEBI" id="CHEBI:85987"/>
        <dbReference type="EC" id="2.7.7.38"/>
    </reaction>
</comment>
<dbReference type="NCBIfam" id="NF003952">
    <property type="entry name" value="PRK05450.1-5"/>
    <property type="match status" value="1"/>
</dbReference>
<dbReference type="Pfam" id="PF02348">
    <property type="entry name" value="CTP_transf_3"/>
    <property type="match status" value="1"/>
</dbReference>
<dbReference type="UniPathway" id="UPA00358">
    <property type="reaction ID" value="UER00476"/>
</dbReference>
<organism evidence="5 6">
    <name type="scientific">candidate division NPL-UPA2 bacterium Unc8</name>
    <dbReference type="NCBI Taxonomy" id="1980939"/>
    <lineage>
        <taxon>Bacteria</taxon>
    </lineage>
</organism>
<dbReference type="InterPro" id="IPR003329">
    <property type="entry name" value="Cytidylyl_trans"/>
</dbReference>
<comment type="function">
    <text evidence="4">Activates KDO (a required 8-carbon sugar) for incorporation into bacterial lipopolysaccharide in Gram-negative bacteria.</text>
</comment>
<evidence type="ECO:0000256" key="3">
    <source>
        <dbReference type="ARBA" id="ARBA00022985"/>
    </source>
</evidence>
<comment type="pathway">
    <text evidence="4">Nucleotide-sugar biosynthesis; CMP-3-deoxy-D-manno-octulosonate biosynthesis; CMP-3-deoxy-D-manno-octulosonate from 3-deoxy-D-manno-octulosonate and CTP: step 1/1.</text>
</comment>
<keyword evidence="3 4" id="KW-0448">Lipopolysaccharide biosynthesis</keyword>
<dbReference type="AlphaFoldDB" id="A0A399FX12"/>
<dbReference type="InterPro" id="IPR029044">
    <property type="entry name" value="Nucleotide-diphossugar_trans"/>
</dbReference>
<keyword evidence="2 4" id="KW-0548">Nucleotidyltransferase</keyword>
<dbReference type="CDD" id="cd02517">
    <property type="entry name" value="CMP-KDO-Synthetase"/>
    <property type="match status" value="1"/>
</dbReference>
<dbReference type="PANTHER" id="PTHR42866">
    <property type="entry name" value="3-DEOXY-MANNO-OCTULOSONATE CYTIDYLYLTRANSFERASE"/>
    <property type="match status" value="1"/>
</dbReference>
<dbReference type="GO" id="GO:0005829">
    <property type="term" value="C:cytosol"/>
    <property type="evidence" value="ECO:0007669"/>
    <property type="project" value="TreeGrafter"/>
</dbReference>
<dbReference type="PANTHER" id="PTHR42866:SF2">
    <property type="entry name" value="3-DEOXY-MANNO-OCTULOSONATE CYTIDYLYLTRANSFERASE, MITOCHONDRIAL"/>
    <property type="match status" value="1"/>
</dbReference>
<dbReference type="Proteomes" id="UP000266287">
    <property type="component" value="Unassembled WGS sequence"/>
</dbReference>